<comment type="subcellular location">
    <subcellularLocation>
        <location evidence="1">Mitochondrion</location>
    </subcellularLocation>
</comment>
<dbReference type="AlphaFoldDB" id="A0A7R9FPS5"/>
<dbReference type="CDD" id="cd05125">
    <property type="entry name" value="Mth938_2P1-like"/>
    <property type="match status" value="1"/>
</dbReference>
<accession>A0A7R9FPS5</accession>
<dbReference type="EMBL" id="CAJPEV010002916">
    <property type="protein sequence ID" value="CAG0898416.1"/>
    <property type="molecule type" value="Genomic_DNA"/>
</dbReference>
<dbReference type="GO" id="GO:0032981">
    <property type="term" value="P:mitochondrial respiratory chain complex I assembly"/>
    <property type="evidence" value="ECO:0007669"/>
    <property type="project" value="InterPro"/>
</dbReference>
<gene>
    <name evidence="5" type="ORF">DSTB1V02_LOCUS10315</name>
</gene>
<organism evidence="5">
    <name type="scientific">Darwinula stevensoni</name>
    <dbReference type="NCBI Taxonomy" id="69355"/>
    <lineage>
        <taxon>Eukaryota</taxon>
        <taxon>Metazoa</taxon>
        <taxon>Ecdysozoa</taxon>
        <taxon>Arthropoda</taxon>
        <taxon>Crustacea</taxon>
        <taxon>Oligostraca</taxon>
        <taxon>Ostracoda</taxon>
        <taxon>Podocopa</taxon>
        <taxon>Podocopida</taxon>
        <taxon>Darwinulocopina</taxon>
        <taxon>Darwinuloidea</taxon>
        <taxon>Darwinulidae</taxon>
        <taxon>Darwinula</taxon>
    </lineage>
</organism>
<dbReference type="Gene3D" id="3.40.1230.10">
    <property type="entry name" value="MTH938-like"/>
    <property type="match status" value="1"/>
</dbReference>
<evidence type="ECO:0000256" key="4">
    <source>
        <dbReference type="ARBA" id="ARBA00049984"/>
    </source>
</evidence>
<name>A0A7R9FPS5_9CRUS</name>
<sequence>MIVQAASRLLRGALTRGRMRGISTGLPLPSAYEGDGKTTVSILNQEVSNLLLIDAYSTMGFVLNNGINVVGSVALFPRTVLSWQVASVDDINEESLSLFYMLEPRLDVLVIGTGDRGTRLNLDIIKFLRSKRLNVEAVPTESACATFNYLNADGRLVGAGLIPPSNVAILSEDAFEAQRRRKQLYKLED</sequence>
<reference evidence="5" key="1">
    <citation type="submission" date="2020-11" db="EMBL/GenBank/DDBJ databases">
        <authorList>
            <person name="Tran Van P."/>
        </authorList>
    </citation>
    <scope>NUCLEOTIDE SEQUENCE</scope>
</reference>
<dbReference type="OrthoDB" id="20681at2759"/>
<dbReference type="Proteomes" id="UP000677054">
    <property type="component" value="Unassembled WGS sequence"/>
</dbReference>
<dbReference type="GO" id="GO:0005743">
    <property type="term" value="C:mitochondrial inner membrane"/>
    <property type="evidence" value="ECO:0007669"/>
    <property type="project" value="TreeGrafter"/>
</dbReference>
<evidence type="ECO:0000313" key="6">
    <source>
        <dbReference type="Proteomes" id="UP000677054"/>
    </source>
</evidence>
<protein>
    <recommendedName>
        <fullName evidence="2">NADH dehydrogenase [ubiquinone] 1 alpha subcomplex assembly factor 3</fullName>
    </recommendedName>
</protein>
<dbReference type="InterPro" id="IPR036748">
    <property type="entry name" value="MTH938-like_sf"/>
</dbReference>
<keyword evidence="6" id="KW-1185">Reference proteome</keyword>
<keyword evidence="3" id="KW-0496">Mitochondrion</keyword>
<proteinExistence type="inferred from homology"/>
<evidence type="ECO:0000256" key="3">
    <source>
        <dbReference type="ARBA" id="ARBA00023128"/>
    </source>
</evidence>
<dbReference type="InterPro" id="IPR034095">
    <property type="entry name" value="NDUF3"/>
</dbReference>
<evidence type="ECO:0000256" key="1">
    <source>
        <dbReference type="ARBA" id="ARBA00004173"/>
    </source>
</evidence>
<dbReference type="PANTHER" id="PTHR21192">
    <property type="entry name" value="NUCLEAR PROTEIN E3-3"/>
    <property type="match status" value="1"/>
</dbReference>
<dbReference type="PANTHER" id="PTHR21192:SF2">
    <property type="entry name" value="NADH DEHYDROGENASE [UBIQUINONE] 1 ALPHA SUBCOMPLEX ASSEMBLY FACTOR 3"/>
    <property type="match status" value="1"/>
</dbReference>
<dbReference type="InterPro" id="IPR007523">
    <property type="entry name" value="NDUFAF3/AAMDC"/>
</dbReference>
<dbReference type="Pfam" id="PF04430">
    <property type="entry name" value="DUF498"/>
    <property type="match status" value="1"/>
</dbReference>
<evidence type="ECO:0000313" key="5">
    <source>
        <dbReference type="EMBL" id="CAD7250542.1"/>
    </source>
</evidence>
<dbReference type="SUPFAM" id="SSF64076">
    <property type="entry name" value="MTH938-like"/>
    <property type="match status" value="1"/>
</dbReference>
<evidence type="ECO:0000256" key="2">
    <source>
        <dbReference type="ARBA" id="ARBA00021776"/>
    </source>
</evidence>
<comment type="similarity">
    <text evidence="4">Belongs to the NDUFAF3 family.</text>
</comment>
<dbReference type="EMBL" id="LR902433">
    <property type="protein sequence ID" value="CAD7250542.1"/>
    <property type="molecule type" value="Genomic_DNA"/>
</dbReference>